<reference evidence="2 3" key="1">
    <citation type="journal article" date="2009" name="BMC Genomics">
        <title>The complete genome sequence of Xanthomonas albilineans provides new insights into the reductive genome evolution of the xylem-limited Xanthomonadaceae.</title>
        <authorList>
            <person name="Pieretti I."/>
            <person name="Royer M."/>
            <person name="Barbe V."/>
            <person name="Carrere S."/>
            <person name="Koebnik R."/>
            <person name="Cociancich S."/>
            <person name="Couloux A."/>
            <person name="Darrasse A."/>
            <person name="Gouzy J."/>
            <person name="Jacques M.A."/>
            <person name="Lauber E."/>
            <person name="Manceau C."/>
            <person name="Mangenot S."/>
            <person name="Poussier S."/>
            <person name="Segurens B."/>
            <person name="Szurek B."/>
            <person name="Verdier V."/>
            <person name="Arlat M."/>
            <person name="Rott P."/>
        </authorList>
    </citation>
    <scope>NUCLEOTIDE SEQUENCE [LARGE SCALE GENOMIC DNA]</scope>
    <source>
        <strain evidence="3">GPE PC73 / CFBP 7063</strain>
    </source>
</reference>
<evidence type="ECO:0000313" key="2">
    <source>
        <dbReference type="EMBL" id="CBA15733.1"/>
    </source>
</evidence>
<dbReference type="KEGG" id="xal:XALC_1223"/>
<dbReference type="CDD" id="cd00093">
    <property type="entry name" value="HTH_XRE"/>
    <property type="match status" value="1"/>
</dbReference>
<dbReference type="EMBL" id="FP565176">
    <property type="protein sequence ID" value="CBA15733.1"/>
    <property type="molecule type" value="Genomic_DNA"/>
</dbReference>
<dbReference type="Pfam" id="PF01381">
    <property type="entry name" value="HTH_3"/>
    <property type="match status" value="1"/>
</dbReference>
<organism evidence="2 3">
    <name type="scientific">Xanthomonas albilineans (strain GPE PC73 / CFBP 7063)</name>
    <dbReference type="NCBI Taxonomy" id="380358"/>
    <lineage>
        <taxon>Bacteria</taxon>
        <taxon>Pseudomonadati</taxon>
        <taxon>Pseudomonadota</taxon>
        <taxon>Gammaproteobacteria</taxon>
        <taxon>Lysobacterales</taxon>
        <taxon>Lysobacteraceae</taxon>
        <taxon>Xanthomonas</taxon>
    </lineage>
</organism>
<dbReference type="InterPro" id="IPR001387">
    <property type="entry name" value="Cro/C1-type_HTH"/>
</dbReference>
<dbReference type="SMART" id="SM00530">
    <property type="entry name" value="HTH_XRE"/>
    <property type="match status" value="1"/>
</dbReference>
<dbReference type="eggNOG" id="COG1396">
    <property type="taxonomic scope" value="Bacteria"/>
</dbReference>
<dbReference type="Gene3D" id="1.10.260.40">
    <property type="entry name" value="lambda repressor-like DNA-binding domains"/>
    <property type="match status" value="1"/>
</dbReference>
<dbReference type="Proteomes" id="UP000001890">
    <property type="component" value="Chromosome"/>
</dbReference>
<name>D2UA04_XANAP</name>
<feature type="domain" description="HTH cro/C1-type" evidence="1">
    <location>
        <begin position="72"/>
        <end position="125"/>
    </location>
</feature>
<dbReference type="SUPFAM" id="SSF47413">
    <property type="entry name" value="lambda repressor-like DNA-binding domains"/>
    <property type="match status" value="1"/>
</dbReference>
<sequence>MPPMLTRNLGIEVSALSCALFHSRVDYGHGSVPCRIDSHCLCKHSSARWHSRYLNRRAHGGDYLMASIAERIRLARNDRGLSQTELSRLLGVNRATVGHWESGESFAPNLQHLHSLSLVLEVTID</sequence>
<dbReference type="AlphaFoldDB" id="D2UA04"/>
<dbReference type="STRING" id="380358.XALC_1223"/>
<gene>
    <name evidence="2" type="ordered locus">XALc_1223</name>
</gene>
<keyword evidence="3" id="KW-1185">Reference proteome</keyword>
<evidence type="ECO:0000313" key="3">
    <source>
        <dbReference type="Proteomes" id="UP000001890"/>
    </source>
</evidence>
<dbReference type="PROSITE" id="PS50943">
    <property type="entry name" value="HTH_CROC1"/>
    <property type="match status" value="1"/>
</dbReference>
<accession>D2UA04</accession>
<dbReference type="InterPro" id="IPR010982">
    <property type="entry name" value="Lambda_DNA-bd_dom_sf"/>
</dbReference>
<evidence type="ECO:0000259" key="1">
    <source>
        <dbReference type="PROSITE" id="PS50943"/>
    </source>
</evidence>
<proteinExistence type="predicted"/>
<dbReference type="GO" id="GO:0003677">
    <property type="term" value="F:DNA binding"/>
    <property type="evidence" value="ECO:0007669"/>
    <property type="project" value="InterPro"/>
</dbReference>
<protein>
    <recommendedName>
        <fullName evidence="1">HTH cro/C1-type domain-containing protein</fullName>
    </recommendedName>
</protein>